<dbReference type="Proteomes" id="UP001500567">
    <property type="component" value="Unassembled WGS sequence"/>
</dbReference>
<evidence type="ECO:0000313" key="3">
    <source>
        <dbReference type="Proteomes" id="UP001500567"/>
    </source>
</evidence>
<comment type="caution">
    <text evidence="2">The sequence shown here is derived from an EMBL/GenBank/DDBJ whole genome shotgun (WGS) entry which is preliminary data.</text>
</comment>
<dbReference type="InterPro" id="IPR011042">
    <property type="entry name" value="6-blade_b-propeller_TolB-like"/>
</dbReference>
<dbReference type="Gene3D" id="3.90.930.1">
    <property type="match status" value="1"/>
</dbReference>
<organism evidence="2 3">
    <name type="scientific">Hymenobacter fastidiosus</name>
    <dbReference type="NCBI Taxonomy" id="486264"/>
    <lineage>
        <taxon>Bacteria</taxon>
        <taxon>Pseudomonadati</taxon>
        <taxon>Bacteroidota</taxon>
        <taxon>Cytophagia</taxon>
        <taxon>Cytophagales</taxon>
        <taxon>Hymenobacteraceae</taxon>
        <taxon>Hymenobacter</taxon>
    </lineage>
</organism>
<proteinExistence type="predicted"/>
<evidence type="ECO:0000256" key="1">
    <source>
        <dbReference type="SAM" id="MobiDB-lite"/>
    </source>
</evidence>
<dbReference type="SUPFAM" id="SSF82171">
    <property type="entry name" value="DPP6 N-terminal domain-like"/>
    <property type="match status" value="1"/>
</dbReference>
<gene>
    <name evidence="2" type="ORF">GCM10022408_11340</name>
</gene>
<sequence>MCGAHVASAQLRPAPRRYVPGQDSLRTFTGVEQATYPDGKLRVWKELVNGQASGTWLEWYPTGALRYRAAWLQGKGHGTWEYFYPTGGRKSAEVYEQDVLVGLALRYHPNGQVATESPYVRGQRHGYVRTFAPDGTPLAALYYQRDQRVLNEPVLFEPGLVATAAHQEWDITFEPDGNTLYFTRRLAGTTAQRIYRAVRTPTGWSEPRPAAFSTGPDEGAFITPDGQRFYFASMRPLPGQAKRPGSTDMNLWVMDKKAGRWGAPRPVSGPVNFVQRPGEAWPKHYEAGPVTDAAGNLYYWSGSRTGADANLYVAPRQPDGRFGPPQELPAPPNHRGTDSSPCLSPDGNLLFFASYDRADGLGREDIYYCRKVNGQWGSARNLGPVINSEHNDICPRFSPDGKHFFFSSDRGGELDPAGERVYSIYYLETAYLLLQP</sequence>
<name>A0ABP7RSV1_9BACT</name>
<dbReference type="InterPro" id="IPR011659">
    <property type="entry name" value="WD40"/>
</dbReference>
<protein>
    <submittedName>
        <fullName evidence="2">Uncharacterized protein</fullName>
    </submittedName>
</protein>
<reference evidence="3" key="1">
    <citation type="journal article" date="2019" name="Int. J. Syst. Evol. Microbiol.">
        <title>The Global Catalogue of Microorganisms (GCM) 10K type strain sequencing project: providing services to taxonomists for standard genome sequencing and annotation.</title>
        <authorList>
            <consortium name="The Broad Institute Genomics Platform"/>
            <consortium name="The Broad Institute Genome Sequencing Center for Infectious Disease"/>
            <person name="Wu L."/>
            <person name="Ma J."/>
        </authorList>
    </citation>
    <scope>NUCLEOTIDE SEQUENCE [LARGE SCALE GENOMIC DNA]</scope>
    <source>
        <strain evidence="3">JCM 17224</strain>
    </source>
</reference>
<dbReference type="EMBL" id="BAABDJ010000007">
    <property type="protein sequence ID" value="GAA4001782.1"/>
    <property type="molecule type" value="Genomic_DNA"/>
</dbReference>
<dbReference type="InterPro" id="IPR011652">
    <property type="entry name" value="MORN_2"/>
</dbReference>
<evidence type="ECO:0000313" key="2">
    <source>
        <dbReference type="EMBL" id="GAA4001782.1"/>
    </source>
</evidence>
<dbReference type="Pfam" id="PF07676">
    <property type="entry name" value="PD40"/>
    <property type="match status" value="4"/>
</dbReference>
<feature type="region of interest" description="Disordered" evidence="1">
    <location>
        <begin position="315"/>
        <end position="340"/>
    </location>
</feature>
<dbReference type="Pfam" id="PF07661">
    <property type="entry name" value="MORN_2"/>
    <property type="match status" value="1"/>
</dbReference>
<dbReference type="SUPFAM" id="SSF82185">
    <property type="entry name" value="Histone H3 K4-specific methyltransferase SET7/9 N-terminal domain"/>
    <property type="match status" value="1"/>
</dbReference>
<dbReference type="Gene3D" id="2.120.10.30">
    <property type="entry name" value="TolB, C-terminal domain"/>
    <property type="match status" value="1"/>
</dbReference>
<keyword evidence="3" id="KW-1185">Reference proteome</keyword>
<accession>A0ABP7RSV1</accession>